<dbReference type="Pfam" id="PF04012">
    <property type="entry name" value="PspA_IM30"/>
    <property type="match status" value="1"/>
</dbReference>
<dbReference type="EMBL" id="FTMI01000007">
    <property type="protein sequence ID" value="SIQ72434.1"/>
    <property type="molecule type" value="Genomic_DNA"/>
</dbReference>
<evidence type="ECO:0000313" key="5">
    <source>
        <dbReference type="Proteomes" id="UP000186235"/>
    </source>
</evidence>
<evidence type="ECO:0000256" key="1">
    <source>
        <dbReference type="ARBA" id="ARBA00043985"/>
    </source>
</evidence>
<dbReference type="Proteomes" id="UP000186235">
    <property type="component" value="Unassembled WGS sequence"/>
</dbReference>
<sequence length="267" mass="28610">MAEKQSIFGRIAQLARANINALLDSAEDPQKMLDQLVRDYTNNIAEAEQAVAQTIGNLRLAEQDYNEDVAAVQEWGQKAAAASAQADRYRQQGDAANADKFDNLAKIALGKQIAAESEVRQAEPLIASQRESVEKLKSGLAMMKDKLGQLKSKRDSLVARQKSAQAQQTVQGALSSINVLDPTSELSRYEEIVRREEAQALGQAEVAASSIDAQFAELETSGEAVEIEARLAALKQGSAPAAQVSPTQVTPAIGSGTTTQDAPSTDW</sequence>
<organism evidence="4 5">
    <name type="scientific">Cellulosimicrobium aquatile</name>
    <dbReference type="NCBI Taxonomy" id="1612203"/>
    <lineage>
        <taxon>Bacteria</taxon>
        <taxon>Bacillati</taxon>
        <taxon>Actinomycetota</taxon>
        <taxon>Actinomycetes</taxon>
        <taxon>Micrococcales</taxon>
        <taxon>Promicromonosporaceae</taxon>
        <taxon>Cellulosimicrobium</taxon>
    </lineage>
</organism>
<dbReference type="PANTHER" id="PTHR31088">
    <property type="entry name" value="MEMBRANE-ASSOCIATED PROTEIN VIPP1, CHLOROPLASTIC"/>
    <property type="match status" value="1"/>
</dbReference>
<dbReference type="AlphaFoldDB" id="A0A1N6V3I9"/>
<feature type="region of interest" description="Disordered" evidence="3">
    <location>
        <begin position="236"/>
        <end position="267"/>
    </location>
</feature>
<protein>
    <submittedName>
        <fullName evidence="4">Phage shock protein A (PspA) family protein</fullName>
    </submittedName>
</protein>
<dbReference type="RefSeq" id="WP_051028097.1">
    <property type="nucleotide sequence ID" value="NZ_FTMI01000007.1"/>
</dbReference>
<dbReference type="PANTHER" id="PTHR31088:SF6">
    <property type="entry name" value="PHAGE SHOCK PROTEIN A"/>
    <property type="match status" value="1"/>
</dbReference>
<name>A0A1N6V3I9_9MICO</name>
<keyword evidence="2" id="KW-0175">Coiled coil</keyword>
<dbReference type="GeneID" id="66332564"/>
<feature type="compositionally biased region" description="Polar residues" evidence="3">
    <location>
        <begin position="244"/>
        <end position="267"/>
    </location>
</feature>
<comment type="similarity">
    <text evidence="1">Belongs to the PspA/Vipp/IM30 family.</text>
</comment>
<keyword evidence="5" id="KW-1185">Reference proteome</keyword>
<gene>
    <name evidence="4" type="ORF">SAMN05518682_3412</name>
</gene>
<dbReference type="InterPro" id="IPR007157">
    <property type="entry name" value="PspA_VIPP1"/>
</dbReference>
<evidence type="ECO:0000313" key="4">
    <source>
        <dbReference type="EMBL" id="SIQ72434.1"/>
    </source>
</evidence>
<feature type="coiled-coil region" evidence="2">
    <location>
        <begin position="30"/>
        <end position="92"/>
    </location>
</feature>
<accession>A0A1N6V3I9</accession>
<proteinExistence type="inferred from homology"/>
<evidence type="ECO:0000256" key="2">
    <source>
        <dbReference type="SAM" id="Coils"/>
    </source>
</evidence>
<evidence type="ECO:0000256" key="3">
    <source>
        <dbReference type="SAM" id="MobiDB-lite"/>
    </source>
</evidence>
<reference evidence="5" key="1">
    <citation type="submission" date="2017-01" db="EMBL/GenBank/DDBJ databases">
        <authorList>
            <person name="Varghese N."/>
            <person name="Submissions S."/>
        </authorList>
    </citation>
    <scope>NUCLEOTIDE SEQUENCE [LARGE SCALE GENOMIC DNA]</scope>
    <source>
        <strain evidence="5">3bp</strain>
    </source>
</reference>